<gene>
    <name evidence="1" type="ORF">E2C01_066266</name>
</gene>
<proteinExistence type="predicted"/>
<protein>
    <submittedName>
        <fullName evidence="1">Uncharacterized protein</fullName>
    </submittedName>
</protein>
<sequence>MAVVPSGRNKGGKDEEVKLVEMFLARYQKSRGESVWQTEEQAWHDSEEKYKVHEIQEMEGSSTFCGQLLYHV</sequence>
<name>A0A5B7HU78_PORTR</name>
<dbReference type="Proteomes" id="UP000324222">
    <property type="component" value="Unassembled WGS sequence"/>
</dbReference>
<evidence type="ECO:0000313" key="1">
    <source>
        <dbReference type="EMBL" id="MPC71974.1"/>
    </source>
</evidence>
<organism evidence="1 2">
    <name type="scientific">Portunus trituberculatus</name>
    <name type="common">Swimming crab</name>
    <name type="synonym">Neptunus trituberculatus</name>
    <dbReference type="NCBI Taxonomy" id="210409"/>
    <lineage>
        <taxon>Eukaryota</taxon>
        <taxon>Metazoa</taxon>
        <taxon>Ecdysozoa</taxon>
        <taxon>Arthropoda</taxon>
        <taxon>Crustacea</taxon>
        <taxon>Multicrustacea</taxon>
        <taxon>Malacostraca</taxon>
        <taxon>Eumalacostraca</taxon>
        <taxon>Eucarida</taxon>
        <taxon>Decapoda</taxon>
        <taxon>Pleocyemata</taxon>
        <taxon>Brachyura</taxon>
        <taxon>Eubrachyura</taxon>
        <taxon>Portunoidea</taxon>
        <taxon>Portunidae</taxon>
        <taxon>Portuninae</taxon>
        <taxon>Portunus</taxon>
    </lineage>
</organism>
<dbReference type="EMBL" id="VSRR010033871">
    <property type="protein sequence ID" value="MPC71974.1"/>
    <property type="molecule type" value="Genomic_DNA"/>
</dbReference>
<comment type="caution">
    <text evidence="1">The sequence shown here is derived from an EMBL/GenBank/DDBJ whole genome shotgun (WGS) entry which is preliminary data.</text>
</comment>
<accession>A0A5B7HU78</accession>
<keyword evidence="2" id="KW-1185">Reference proteome</keyword>
<reference evidence="1 2" key="1">
    <citation type="submission" date="2019-05" db="EMBL/GenBank/DDBJ databases">
        <title>Another draft genome of Portunus trituberculatus and its Hox gene families provides insights of decapod evolution.</title>
        <authorList>
            <person name="Jeong J.-H."/>
            <person name="Song I."/>
            <person name="Kim S."/>
            <person name="Choi T."/>
            <person name="Kim D."/>
            <person name="Ryu S."/>
            <person name="Kim W."/>
        </authorList>
    </citation>
    <scope>NUCLEOTIDE SEQUENCE [LARGE SCALE GENOMIC DNA]</scope>
    <source>
        <tissue evidence="1">Muscle</tissue>
    </source>
</reference>
<evidence type="ECO:0000313" key="2">
    <source>
        <dbReference type="Proteomes" id="UP000324222"/>
    </source>
</evidence>
<dbReference type="AlphaFoldDB" id="A0A5B7HU78"/>